<evidence type="ECO:0000256" key="7">
    <source>
        <dbReference type="SAM" id="Phobius"/>
    </source>
</evidence>
<dbReference type="SUPFAM" id="SSF50969">
    <property type="entry name" value="YVTN repeat-like/Quinoprotein amine dehydrogenase"/>
    <property type="match status" value="1"/>
</dbReference>
<dbReference type="GO" id="GO:0016020">
    <property type="term" value="C:membrane"/>
    <property type="evidence" value="ECO:0007669"/>
    <property type="project" value="UniProtKB-SubCell"/>
</dbReference>
<feature type="compositionally biased region" description="Basic and acidic residues" evidence="6">
    <location>
        <begin position="1067"/>
        <end position="1078"/>
    </location>
</feature>
<feature type="transmembrane region" description="Helical" evidence="7">
    <location>
        <begin position="1960"/>
        <end position="1985"/>
    </location>
</feature>
<feature type="compositionally biased region" description="Low complexity" evidence="6">
    <location>
        <begin position="598"/>
        <end position="616"/>
    </location>
</feature>
<evidence type="ECO:0000256" key="6">
    <source>
        <dbReference type="SAM" id="MobiDB-lite"/>
    </source>
</evidence>
<feature type="compositionally biased region" description="Basic and acidic residues" evidence="6">
    <location>
        <begin position="1238"/>
        <end position="1259"/>
    </location>
</feature>
<dbReference type="CDD" id="cd14686">
    <property type="entry name" value="bZIP"/>
    <property type="match status" value="1"/>
</dbReference>
<comment type="caution">
    <text evidence="8">The sequence shown here is derived from an EMBL/GenBank/DDBJ whole genome shotgun (WGS) entry which is preliminary data.</text>
</comment>
<feature type="compositionally biased region" description="Polar residues" evidence="6">
    <location>
        <begin position="1365"/>
        <end position="1382"/>
    </location>
</feature>
<proteinExistence type="predicted"/>
<feature type="coiled-coil region" evidence="5">
    <location>
        <begin position="975"/>
        <end position="1002"/>
    </location>
</feature>
<evidence type="ECO:0000313" key="9">
    <source>
        <dbReference type="Proteomes" id="UP000186817"/>
    </source>
</evidence>
<evidence type="ECO:0000256" key="3">
    <source>
        <dbReference type="ARBA" id="ARBA00022989"/>
    </source>
</evidence>
<evidence type="ECO:0000313" key="8">
    <source>
        <dbReference type="EMBL" id="OLP91334.1"/>
    </source>
</evidence>
<feature type="region of interest" description="Disordered" evidence="6">
    <location>
        <begin position="1215"/>
        <end position="1435"/>
    </location>
</feature>
<feature type="compositionally biased region" description="Basic and acidic residues" evidence="6">
    <location>
        <begin position="1426"/>
        <end position="1435"/>
    </location>
</feature>
<feature type="compositionally biased region" description="Basic and acidic residues" evidence="6">
    <location>
        <begin position="1031"/>
        <end position="1043"/>
    </location>
</feature>
<feature type="compositionally biased region" description="Polar residues" evidence="6">
    <location>
        <begin position="736"/>
        <end position="764"/>
    </location>
</feature>
<feature type="transmembrane region" description="Helical" evidence="7">
    <location>
        <begin position="1997"/>
        <end position="2013"/>
    </location>
</feature>
<dbReference type="Proteomes" id="UP000186817">
    <property type="component" value="Unassembled WGS sequence"/>
</dbReference>
<feature type="transmembrane region" description="Helical" evidence="7">
    <location>
        <begin position="1930"/>
        <end position="1948"/>
    </location>
</feature>
<organism evidence="8 9">
    <name type="scientific">Symbiodinium microadriaticum</name>
    <name type="common">Dinoflagellate</name>
    <name type="synonym">Zooxanthella microadriatica</name>
    <dbReference type="NCBI Taxonomy" id="2951"/>
    <lineage>
        <taxon>Eukaryota</taxon>
        <taxon>Sar</taxon>
        <taxon>Alveolata</taxon>
        <taxon>Dinophyceae</taxon>
        <taxon>Suessiales</taxon>
        <taxon>Symbiodiniaceae</taxon>
        <taxon>Symbiodinium</taxon>
    </lineage>
</organism>
<keyword evidence="5" id="KW-0175">Coiled coil</keyword>
<gene>
    <name evidence="8" type="primary">olpB</name>
    <name evidence="8" type="ORF">AK812_SmicGene26995</name>
</gene>
<feature type="compositionally biased region" description="Polar residues" evidence="6">
    <location>
        <begin position="1271"/>
        <end position="1281"/>
    </location>
</feature>
<feature type="compositionally biased region" description="Basic and acidic residues" evidence="6">
    <location>
        <begin position="1215"/>
        <end position="1229"/>
    </location>
</feature>
<dbReference type="EMBL" id="LSRX01000670">
    <property type="protein sequence ID" value="OLP91334.1"/>
    <property type="molecule type" value="Genomic_DNA"/>
</dbReference>
<comment type="subcellular location">
    <subcellularLocation>
        <location evidence="1">Membrane</location>
        <topology evidence="1">Multi-pass membrane protein</topology>
    </subcellularLocation>
</comment>
<dbReference type="OrthoDB" id="409904at2759"/>
<keyword evidence="9" id="KW-1185">Reference proteome</keyword>
<feature type="compositionally biased region" description="Low complexity" evidence="6">
    <location>
        <begin position="847"/>
        <end position="860"/>
    </location>
</feature>
<evidence type="ECO:0000256" key="4">
    <source>
        <dbReference type="ARBA" id="ARBA00023136"/>
    </source>
</evidence>
<reference evidence="8 9" key="1">
    <citation type="submission" date="2016-02" db="EMBL/GenBank/DDBJ databases">
        <title>Genome analysis of coral dinoflagellate symbionts highlights evolutionary adaptations to a symbiotic lifestyle.</title>
        <authorList>
            <person name="Aranda M."/>
            <person name="Li Y."/>
            <person name="Liew Y.J."/>
            <person name="Baumgarten S."/>
            <person name="Simakov O."/>
            <person name="Wilson M."/>
            <person name="Piel J."/>
            <person name="Ashoor H."/>
            <person name="Bougouffa S."/>
            <person name="Bajic V.B."/>
            <person name="Ryu T."/>
            <person name="Ravasi T."/>
            <person name="Bayer T."/>
            <person name="Micklem G."/>
            <person name="Kim H."/>
            <person name="Bhak J."/>
            <person name="Lajeunesse T.C."/>
            <person name="Voolstra C.R."/>
        </authorList>
    </citation>
    <scope>NUCLEOTIDE SEQUENCE [LARGE SCALE GENOMIC DNA]</scope>
    <source>
        <strain evidence="8 9">CCMP2467</strain>
    </source>
</reference>
<keyword evidence="2 7" id="KW-0812">Transmembrane</keyword>
<dbReference type="Pfam" id="PF02535">
    <property type="entry name" value="Zip"/>
    <property type="match status" value="1"/>
</dbReference>
<dbReference type="PANTHER" id="PTHR36489:SF2">
    <property type="entry name" value="APPLE DOMAIN-CONTAINING PROTEIN"/>
    <property type="match status" value="1"/>
</dbReference>
<feature type="compositionally biased region" description="Basic and acidic residues" evidence="6">
    <location>
        <begin position="1282"/>
        <end position="1293"/>
    </location>
</feature>
<feature type="compositionally biased region" description="Polar residues" evidence="6">
    <location>
        <begin position="771"/>
        <end position="804"/>
    </location>
</feature>
<feature type="compositionally biased region" description="Polar residues" evidence="6">
    <location>
        <begin position="861"/>
        <end position="870"/>
    </location>
</feature>
<dbReference type="InterPro" id="IPR003689">
    <property type="entry name" value="ZIP"/>
</dbReference>
<feature type="region of interest" description="Disordered" evidence="6">
    <location>
        <begin position="1021"/>
        <end position="1104"/>
    </location>
</feature>
<dbReference type="InterPro" id="IPR011044">
    <property type="entry name" value="Quino_amine_DH_bsu"/>
</dbReference>
<keyword evidence="3 7" id="KW-1133">Transmembrane helix</keyword>
<dbReference type="PANTHER" id="PTHR36489">
    <property type="entry name" value="PROTEIN-COUPLED RECEPTOR GPR1, PUTATIVE-RELATED"/>
    <property type="match status" value="1"/>
</dbReference>
<dbReference type="InterPro" id="IPR015943">
    <property type="entry name" value="WD40/YVTN_repeat-like_dom_sf"/>
</dbReference>
<feature type="compositionally biased region" description="Polar residues" evidence="6">
    <location>
        <begin position="654"/>
        <end position="672"/>
    </location>
</feature>
<evidence type="ECO:0000256" key="5">
    <source>
        <dbReference type="SAM" id="Coils"/>
    </source>
</evidence>
<sequence>MSRRSPHGTQNDDDEESSFFAGQLGRRIWDQDLVFFSDDTVAEGLQPSALNGGNIVDIFQRREAPFLHFHAEGFKGLAEDGRLLCGTDLLPDSKRLEELTSEASVEVLLVGSPVCDLVTYSRLAPAVWDCDACTLEHPVIEKDDDLQLQDVEDAMRLEDGELYTLLKSRNYGAGLLCIQLWRGIPGSCVHRFPLSPRWLDTYVSVFFSPDGAFIIADCADYETVRMWHTSTGEPHSCFLSGPDDNTGTILDMQSMCRLALVVKSGTIELWNYHDGTRCHRWENFETFFYFHFARLSISGSWIAYWCDDRELTVWEREHRDDAMTFSRVDRAAFSSDEKEIVAMHKHDGQVAVIRLCDGQTRTVVVPACRWLFSDIGFSVDASTIFLAESSGRLFRWSRESLELLPATPDPPKDVMKLGLCRDGNTFFRSDRDGRIELIDLIQGAFRVLEGQQVPPFTAAVALSHSNRAAYEEYEAPVTLEVAYTSDSGEKVHEIIFVDASVQPGMGGPRILVPASRVNTMNRAISVLTRKVDNLTTTLRMCRADYYKELFSLRYGREPEEEHEKYWFMPQAYQDTDTSKINPTDNKTDNPKDNPPDNPTSNPKDAATANPTDNPKDNPTPNPKDNPTVHPTDNPTDNPNDDPTDNPTDNPKDTSTANPTDNPKDTTTANPTDNPKDNPTDNPKDNPTVHPADNPTDNPNDDPTDNPTDNPKDTSTANPTDNPKDNPTDNPKDNPTVHPTDNPTDNPTANPSDNPNDTSKDNPTSIPKDGTTDASTAKATDNPTDSPTDNPMDTSTANPTDNPTDNPKDNPTVHATDNPTDNPTANPTDHPIDTSKDNPTGIPKDASTDASTANATDNPTDSPTDQPTVSIQELRRRFGTEQEELRKKDREIRELRAKLHQIDNMVEDRMEQLVQSKPLSELFRWLARLNDFREADWEEHIMLLSKAITDKFIEAGMGETSESLGEAHPAHIDMEKVHLRSRVETAELEVDALRMKLMNAEMNQQSFAKLLTERRVDIPDYLRSSSKGSHSGSHEFPLEHEAPRRVVSVEAPEQPAEARQRKLSMYKPHREEEKMEPKSAVEISGARSVASTEEGDMGSSTAPSWMSRNRWSISMGKRISPEELESLSGEALAKEDDPKILKAKIRELETLAAAWEQEARDQSTKCLELEGRNKEASRVQRQRDLAMKDVARSQKRIEAIEHELAELQAANAALHAKLEAHASESEDGSRRPSSSRRRTSVDDERQAKIEKLHSDGDKGRLGLPAPSDNKARQNTSSSPERQSASRDRKKDVSSRRTSTVEVQEKTSPEKTSPSRRRLSATEQKPSSSRQGSAAVSRSPAPPLERPSREAKSGARRGSTAKEVTPQEATKTPEQAASLPSSPSVAEGRTAEPRGAAELPPGALKKELLAQELPIPGSNHVGGASPRSVEEDPYRSHSSDTFREVAAHYFSMYSDELAKWTLEGSRESRETQDASTQTMITVGGSPPAWQVWQTTPGAEETEDAQNVAIAKAKLLQWCTQFIRAEEPDILKLANAMASLDRRVAEIRREDKRPEGAPTPPSGKGSSTWSKAVQRMNRLRNEKVDKSSAYEEERQRSVLAKAAAALGVKTPKQEVAKPNPGPAKLVAMRRAVNAVKQSKRWIASPSGAAFCRMEREPMPEPQPSGEDSPQLRLDPPEAPSTCNSLVVESRSASKGLWSIRTALIEVSSSGFPAASCPSTGSSRLLLTLASLLPAMTNGATTKIVSSVILGVVALGGSILAKYTASLSTKLMRVCNAGAGGVLLAVVLVHMLSENAEELTSAGESIFQFFNPEGGDSFPLGFALCGLGFLANLSMEVFIPDKHDYEGHSEEESESESHSEMEHAHIKVDHRQSCIGGFAALLGLYLHSLVEGTAAGAQPDVANFDATFIAILAHKGFATFSAGSLMLGAVSNPTWWILMVIFALMTPVGVLIGKKLEESFEGPVASGLVCFTSGCLLCIAVYDMLMPAFLTGNSQWRRRSFLVAVLCFCLMSLLAIWS</sequence>
<protein>
    <submittedName>
        <fullName evidence="8">Cell surface glycoprotein 1</fullName>
    </submittedName>
</protein>
<feature type="transmembrane region" description="Helical" evidence="7">
    <location>
        <begin position="1740"/>
        <end position="1757"/>
    </location>
</feature>
<keyword evidence="4 7" id="KW-0472">Membrane</keyword>
<name>A0A1Q9D816_SYMMI</name>
<accession>A0A1Q9D816</accession>
<feature type="compositionally biased region" description="Polar residues" evidence="6">
    <location>
        <begin position="1319"/>
        <end position="1334"/>
    </location>
</feature>
<feature type="compositionally biased region" description="Basic and acidic residues" evidence="6">
    <location>
        <begin position="872"/>
        <end position="884"/>
    </location>
</feature>
<feature type="compositionally biased region" description="Basic and acidic residues" evidence="6">
    <location>
        <begin position="585"/>
        <end position="594"/>
    </location>
</feature>
<feature type="region of interest" description="Disordered" evidence="6">
    <location>
        <begin position="572"/>
        <end position="884"/>
    </location>
</feature>
<dbReference type="GO" id="GO:0046873">
    <property type="term" value="F:metal ion transmembrane transporter activity"/>
    <property type="evidence" value="ECO:0007669"/>
    <property type="project" value="InterPro"/>
</dbReference>
<feature type="region of interest" description="Disordered" evidence="6">
    <location>
        <begin position="1652"/>
        <end position="1679"/>
    </location>
</feature>
<feature type="compositionally biased region" description="Basic and acidic residues" evidence="6">
    <location>
        <begin position="721"/>
        <end position="731"/>
    </location>
</feature>
<evidence type="ECO:0000256" key="2">
    <source>
        <dbReference type="ARBA" id="ARBA00022692"/>
    </source>
</evidence>
<evidence type="ECO:0000256" key="1">
    <source>
        <dbReference type="ARBA" id="ARBA00004141"/>
    </source>
</evidence>
<feature type="compositionally biased region" description="Polar residues" evidence="6">
    <location>
        <begin position="812"/>
        <end position="826"/>
    </location>
</feature>
<dbReference type="Gene3D" id="2.130.10.10">
    <property type="entry name" value="YVTN repeat-like/Quinoprotein amine dehydrogenase"/>
    <property type="match status" value="1"/>
</dbReference>
<feature type="compositionally biased region" description="Low complexity" evidence="6">
    <location>
        <begin position="704"/>
        <end position="715"/>
    </location>
</feature>
<feature type="transmembrane region" description="Helical" evidence="7">
    <location>
        <begin position="1814"/>
        <end position="1835"/>
    </location>
</feature>
<feature type="transmembrane region" description="Helical" evidence="7">
    <location>
        <begin position="1769"/>
        <end position="1788"/>
    </location>
</feature>
<feature type="region of interest" description="Disordered" evidence="6">
    <location>
        <begin position="1544"/>
        <end position="1567"/>
    </location>
</feature>
<feature type="compositionally biased region" description="Basic and acidic residues" evidence="6">
    <location>
        <begin position="673"/>
        <end position="683"/>
    </location>
</feature>
<feature type="region of interest" description="Disordered" evidence="6">
    <location>
        <begin position="1170"/>
        <end position="1191"/>
    </location>
</feature>
<feature type="compositionally biased region" description="Low complexity" evidence="6">
    <location>
        <begin position="624"/>
        <end position="637"/>
    </location>
</feature>